<dbReference type="GO" id="GO:0016787">
    <property type="term" value="F:hydrolase activity"/>
    <property type="evidence" value="ECO:0007669"/>
    <property type="project" value="UniProtKB-KW"/>
</dbReference>
<dbReference type="RefSeq" id="XP_003389903.3">
    <property type="nucleotide sequence ID" value="XM_003389855.3"/>
</dbReference>
<dbReference type="KEGG" id="aqu:100635836"/>
<evidence type="ECO:0000313" key="10">
    <source>
        <dbReference type="Proteomes" id="UP000007879"/>
    </source>
</evidence>
<feature type="domain" description="Helicase ATP-binding" evidence="7">
    <location>
        <begin position="138"/>
        <end position="199"/>
    </location>
</feature>
<dbReference type="Pfam" id="PF00270">
    <property type="entry name" value="DEAD"/>
    <property type="match status" value="1"/>
</dbReference>
<dbReference type="AlphaFoldDB" id="A0AAN0IID0"/>
<evidence type="ECO:0000256" key="6">
    <source>
        <dbReference type="RuleBase" id="RU365068"/>
    </source>
</evidence>
<keyword evidence="3 6" id="KW-0347">Helicase</keyword>
<comment type="similarity">
    <text evidence="6">Belongs to the DEAD box helicase family.</text>
</comment>
<keyword evidence="6" id="KW-0694">RNA-binding</keyword>
<evidence type="ECO:0000259" key="8">
    <source>
        <dbReference type="PROSITE" id="PS51195"/>
    </source>
</evidence>
<dbReference type="PROSITE" id="PS51192">
    <property type="entry name" value="HELICASE_ATP_BIND_1"/>
    <property type="match status" value="1"/>
</dbReference>
<evidence type="ECO:0000256" key="3">
    <source>
        <dbReference type="ARBA" id="ARBA00022806"/>
    </source>
</evidence>
<feature type="short sequence motif" description="Q motif" evidence="5">
    <location>
        <begin position="105"/>
        <end position="133"/>
    </location>
</feature>
<dbReference type="InterPro" id="IPR014014">
    <property type="entry name" value="RNA_helicase_DEAD_Q_motif"/>
</dbReference>
<evidence type="ECO:0000256" key="1">
    <source>
        <dbReference type="ARBA" id="ARBA00022741"/>
    </source>
</evidence>
<protein>
    <recommendedName>
        <fullName evidence="6">ATP-dependent RNA helicase</fullName>
        <ecNumber evidence="6">3.6.4.13</ecNumber>
    </recommendedName>
</protein>
<reference evidence="10" key="1">
    <citation type="journal article" date="2010" name="Nature">
        <title>The Amphimedon queenslandica genome and the evolution of animal complexity.</title>
        <authorList>
            <person name="Srivastava M."/>
            <person name="Simakov O."/>
            <person name="Chapman J."/>
            <person name="Fahey B."/>
            <person name="Gauthier M.E."/>
            <person name="Mitros T."/>
            <person name="Richards G.S."/>
            <person name="Conaco C."/>
            <person name="Dacre M."/>
            <person name="Hellsten U."/>
            <person name="Larroux C."/>
            <person name="Putnam N.H."/>
            <person name="Stanke M."/>
            <person name="Adamska M."/>
            <person name="Darling A."/>
            <person name="Degnan S.M."/>
            <person name="Oakley T.H."/>
            <person name="Plachetzki D.C."/>
            <person name="Zhai Y."/>
            <person name="Adamski M."/>
            <person name="Calcino A."/>
            <person name="Cummins S.F."/>
            <person name="Goodstein D.M."/>
            <person name="Harris C."/>
            <person name="Jackson D.J."/>
            <person name="Leys S.P."/>
            <person name="Shu S."/>
            <person name="Woodcroft B.J."/>
            <person name="Vervoort M."/>
            <person name="Kosik K.S."/>
            <person name="Manning G."/>
            <person name="Degnan B.M."/>
            <person name="Rokhsar D.S."/>
        </authorList>
    </citation>
    <scope>NUCLEOTIDE SEQUENCE [LARGE SCALE GENOMIC DNA]</scope>
</reference>
<evidence type="ECO:0000256" key="5">
    <source>
        <dbReference type="PROSITE-ProRule" id="PRU00552"/>
    </source>
</evidence>
<dbReference type="Gene3D" id="3.40.50.300">
    <property type="entry name" value="P-loop containing nucleotide triphosphate hydrolases"/>
    <property type="match status" value="1"/>
</dbReference>
<dbReference type="InterPro" id="IPR027417">
    <property type="entry name" value="P-loop_NTPase"/>
</dbReference>
<organism evidence="9 10">
    <name type="scientific">Amphimedon queenslandica</name>
    <name type="common">Sponge</name>
    <dbReference type="NCBI Taxonomy" id="400682"/>
    <lineage>
        <taxon>Eukaryota</taxon>
        <taxon>Metazoa</taxon>
        <taxon>Porifera</taxon>
        <taxon>Demospongiae</taxon>
        <taxon>Heteroscleromorpha</taxon>
        <taxon>Haplosclerida</taxon>
        <taxon>Niphatidae</taxon>
        <taxon>Amphimedon</taxon>
    </lineage>
</organism>
<accession>A0AAN0IID0</accession>
<dbReference type="Proteomes" id="UP000007879">
    <property type="component" value="Unassembled WGS sequence"/>
</dbReference>
<comment type="domain">
    <text evidence="6">The Q motif is unique to and characteristic of the DEAD box family of RNA helicases and controls ATP binding and hydrolysis.</text>
</comment>
<comment type="catalytic activity">
    <reaction evidence="6">
        <text>ATP + H2O = ADP + phosphate + H(+)</text>
        <dbReference type="Rhea" id="RHEA:13065"/>
        <dbReference type="ChEBI" id="CHEBI:15377"/>
        <dbReference type="ChEBI" id="CHEBI:15378"/>
        <dbReference type="ChEBI" id="CHEBI:30616"/>
        <dbReference type="ChEBI" id="CHEBI:43474"/>
        <dbReference type="ChEBI" id="CHEBI:456216"/>
        <dbReference type="EC" id="3.6.4.13"/>
    </reaction>
</comment>
<dbReference type="SUPFAM" id="SSF52540">
    <property type="entry name" value="P-loop containing nucleoside triphosphate hydrolases"/>
    <property type="match status" value="1"/>
</dbReference>
<feature type="domain" description="DEAD-box RNA helicase Q" evidence="8">
    <location>
        <begin position="105"/>
        <end position="133"/>
    </location>
</feature>
<dbReference type="EnsemblMetazoa" id="XM_003389855.3">
    <property type="protein sequence ID" value="XP_003389903.3"/>
    <property type="gene ID" value="LOC100635836"/>
</dbReference>
<name>A0AAN0IID0_AMPQE</name>
<evidence type="ECO:0000256" key="4">
    <source>
        <dbReference type="ARBA" id="ARBA00022840"/>
    </source>
</evidence>
<evidence type="ECO:0000259" key="7">
    <source>
        <dbReference type="PROSITE" id="PS51192"/>
    </source>
</evidence>
<comment type="function">
    <text evidence="6">RNA helicase.</text>
</comment>
<dbReference type="EC" id="3.6.4.13" evidence="6"/>
<dbReference type="GO" id="GO:0005524">
    <property type="term" value="F:ATP binding"/>
    <property type="evidence" value="ECO:0007669"/>
    <property type="project" value="UniProtKB-UniRule"/>
</dbReference>
<keyword evidence="2 6" id="KW-0378">Hydrolase</keyword>
<dbReference type="GO" id="GO:0003724">
    <property type="term" value="F:RNA helicase activity"/>
    <property type="evidence" value="ECO:0007669"/>
    <property type="project" value="UniProtKB-EC"/>
</dbReference>
<keyword evidence="1 6" id="KW-0547">Nucleotide-binding</keyword>
<dbReference type="GeneID" id="100635836"/>
<reference evidence="9" key="2">
    <citation type="submission" date="2024-06" db="UniProtKB">
        <authorList>
            <consortium name="EnsemblMetazoa"/>
        </authorList>
    </citation>
    <scope>IDENTIFICATION</scope>
</reference>
<keyword evidence="10" id="KW-1185">Reference proteome</keyword>
<sequence length="199" mass="21695">MADTVNWIQAVHQQEREAQITKSSTSTWPTSGLGFTPAAAAGITQSLRSTTPCTLATIDEEFEDSPLTKAEASLFTKILRKKLVDIYSEVHVVQNDPSSPLYSATTFEELNLHPNLLKGIYSMKFSKPSKIQEKALPLLLADPPQNLIAQSQSGTGKTAAFVLAMLTRVDASKPYPQILCLSPTFDLAQQTGKVLQQMA</sequence>
<evidence type="ECO:0000256" key="2">
    <source>
        <dbReference type="ARBA" id="ARBA00022801"/>
    </source>
</evidence>
<dbReference type="PROSITE" id="PS51195">
    <property type="entry name" value="Q_MOTIF"/>
    <property type="match status" value="1"/>
</dbReference>
<dbReference type="PANTHER" id="PTHR24031">
    <property type="entry name" value="RNA HELICASE"/>
    <property type="match status" value="1"/>
</dbReference>
<dbReference type="InterPro" id="IPR014001">
    <property type="entry name" value="Helicase_ATP-bd"/>
</dbReference>
<evidence type="ECO:0000313" key="9">
    <source>
        <dbReference type="EnsemblMetazoa" id="XP_003389903.3"/>
    </source>
</evidence>
<dbReference type="GO" id="GO:0003723">
    <property type="term" value="F:RNA binding"/>
    <property type="evidence" value="ECO:0007669"/>
    <property type="project" value="UniProtKB-UniRule"/>
</dbReference>
<dbReference type="InterPro" id="IPR011545">
    <property type="entry name" value="DEAD/DEAH_box_helicase_dom"/>
</dbReference>
<keyword evidence="4 6" id="KW-0067">ATP-binding</keyword>
<proteinExistence type="inferred from homology"/>